<feature type="compositionally biased region" description="Low complexity" evidence="1">
    <location>
        <begin position="32"/>
        <end position="43"/>
    </location>
</feature>
<sequence>MFPHRRRQHRPVSGNEPDPWAVGREGPHDEAVASSSTTRTTAVKIMHTVRRISYSAPKRRDRGQPEGGMYSTPAETSAPTPSAYSFHDRPDTRPTIEQIAMGLHISRTPHALPLRATTHPPLSSRRSGDSPRAASHSHLLTRPSAQTRRASMSAVALPPPPIRSSLKKSSRPPTAESSLLTTSASDASISTMTTLTSNAPSTPRSVQSAPATSFPGKLRMEMLRLLPMRKGSLSSSVRSDSPSVLIPSDDDSTTSEVIPRKMVRFSTGPGPQDAPPGAT</sequence>
<name>A0AAD7X3T2_9APHY</name>
<dbReference type="AlphaFoldDB" id="A0AAD7X3T2"/>
<feature type="compositionally biased region" description="Polar residues" evidence="1">
    <location>
        <begin position="195"/>
        <end position="211"/>
    </location>
</feature>
<feature type="compositionally biased region" description="Polar residues" evidence="1">
    <location>
        <begin position="73"/>
        <end position="83"/>
    </location>
</feature>
<evidence type="ECO:0000313" key="2">
    <source>
        <dbReference type="EMBL" id="KAJ8456750.1"/>
    </source>
</evidence>
<organism evidence="2 3">
    <name type="scientific">Trametes cubensis</name>
    <dbReference type="NCBI Taxonomy" id="1111947"/>
    <lineage>
        <taxon>Eukaryota</taxon>
        <taxon>Fungi</taxon>
        <taxon>Dikarya</taxon>
        <taxon>Basidiomycota</taxon>
        <taxon>Agaricomycotina</taxon>
        <taxon>Agaricomycetes</taxon>
        <taxon>Polyporales</taxon>
        <taxon>Polyporaceae</taxon>
        <taxon>Trametes</taxon>
    </lineage>
</organism>
<feature type="compositionally biased region" description="Basic residues" evidence="1">
    <location>
        <begin position="1"/>
        <end position="10"/>
    </location>
</feature>
<evidence type="ECO:0000313" key="3">
    <source>
        <dbReference type="Proteomes" id="UP001215151"/>
    </source>
</evidence>
<gene>
    <name evidence="2" type="ORF">ONZ51_g11938</name>
</gene>
<feature type="compositionally biased region" description="Low complexity" evidence="1">
    <location>
        <begin position="174"/>
        <end position="194"/>
    </location>
</feature>
<dbReference type="EMBL" id="JAPEVG010000637">
    <property type="protein sequence ID" value="KAJ8456750.1"/>
    <property type="molecule type" value="Genomic_DNA"/>
</dbReference>
<dbReference type="Proteomes" id="UP001215151">
    <property type="component" value="Unassembled WGS sequence"/>
</dbReference>
<protein>
    <submittedName>
        <fullName evidence="2">Uncharacterized protein</fullName>
    </submittedName>
</protein>
<proteinExistence type="predicted"/>
<feature type="region of interest" description="Disordered" evidence="1">
    <location>
        <begin position="230"/>
        <end position="279"/>
    </location>
</feature>
<comment type="caution">
    <text evidence="2">The sequence shown here is derived from an EMBL/GenBank/DDBJ whole genome shotgun (WGS) entry which is preliminary data.</text>
</comment>
<reference evidence="2" key="1">
    <citation type="submission" date="2022-11" db="EMBL/GenBank/DDBJ databases">
        <title>Genome Sequence of Cubamyces cubensis.</title>
        <authorList>
            <person name="Buettner E."/>
        </authorList>
    </citation>
    <scope>NUCLEOTIDE SEQUENCE</scope>
    <source>
        <strain evidence="2">MPL-01</strain>
    </source>
</reference>
<feature type="region of interest" description="Disordered" evidence="1">
    <location>
        <begin position="105"/>
        <end position="215"/>
    </location>
</feature>
<keyword evidence="3" id="KW-1185">Reference proteome</keyword>
<accession>A0AAD7X3T2</accession>
<evidence type="ECO:0000256" key="1">
    <source>
        <dbReference type="SAM" id="MobiDB-lite"/>
    </source>
</evidence>
<feature type="region of interest" description="Disordered" evidence="1">
    <location>
        <begin position="1"/>
        <end position="90"/>
    </location>
</feature>
<feature type="compositionally biased region" description="Low complexity" evidence="1">
    <location>
        <begin position="230"/>
        <end position="243"/>
    </location>
</feature>